<dbReference type="Pfam" id="PF00186">
    <property type="entry name" value="DHFR_1"/>
    <property type="match status" value="1"/>
</dbReference>
<evidence type="ECO:0000256" key="4">
    <source>
        <dbReference type="ARBA" id="ARBA00022563"/>
    </source>
</evidence>
<dbReference type="GO" id="GO:0070401">
    <property type="term" value="F:NADP+ binding"/>
    <property type="evidence" value="ECO:0007669"/>
    <property type="project" value="UniProtKB-ARBA"/>
</dbReference>
<dbReference type="PROSITE" id="PS51330">
    <property type="entry name" value="DHFR_2"/>
    <property type="match status" value="1"/>
</dbReference>
<comment type="function">
    <text evidence="7 8">Key enzyme in folate metabolism. Catalyzes an essential reaction for de novo glycine and purine synthesis, and for DNA precursor synthesis.</text>
</comment>
<dbReference type="PRINTS" id="PR00070">
    <property type="entry name" value="DHFR"/>
</dbReference>
<dbReference type="PIRSF" id="PIRSF000194">
    <property type="entry name" value="DHFR"/>
    <property type="match status" value="1"/>
</dbReference>
<dbReference type="PANTHER" id="PTHR48069:SF3">
    <property type="entry name" value="DIHYDROFOLATE REDUCTASE"/>
    <property type="match status" value="1"/>
</dbReference>
<comment type="similarity">
    <text evidence="2 8 9">Belongs to the dihydrofolate reductase family.</text>
</comment>
<evidence type="ECO:0000259" key="10">
    <source>
        <dbReference type="PROSITE" id="PS51330"/>
    </source>
</evidence>
<keyword evidence="6 8" id="KW-0560">Oxidoreductase</keyword>
<keyword evidence="4 8" id="KW-0554">One-carbon metabolism</keyword>
<dbReference type="UniPathway" id="UPA00077">
    <property type="reaction ID" value="UER00158"/>
</dbReference>
<evidence type="ECO:0000256" key="8">
    <source>
        <dbReference type="PIRNR" id="PIRNR000194"/>
    </source>
</evidence>
<organism evidence="11 12">
    <name type="scientific">Hyphomicrobium facile</name>
    <dbReference type="NCBI Taxonomy" id="51670"/>
    <lineage>
        <taxon>Bacteria</taxon>
        <taxon>Pseudomonadati</taxon>
        <taxon>Pseudomonadota</taxon>
        <taxon>Alphaproteobacteria</taxon>
        <taxon>Hyphomicrobiales</taxon>
        <taxon>Hyphomicrobiaceae</taxon>
        <taxon>Hyphomicrobium</taxon>
    </lineage>
</organism>
<evidence type="ECO:0000256" key="9">
    <source>
        <dbReference type="RuleBase" id="RU004474"/>
    </source>
</evidence>
<dbReference type="InterPro" id="IPR012259">
    <property type="entry name" value="DHFR"/>
</dbReference>
<feature type="domain" description="DHFR" evidence="10">
    <location>
        <begin position="2"/>
        <end position="171"/>
    </location>
</feature>
<dbReference type="SUPFAM" id="SSF53597">
    <property type="entry name" value="Dihydrofolate reductase-like"/>
    <property type="match status" value="1"/>
</dbReference>
<comment type="pathway">
    <text evidence="1 8">Cofactor biosynthesis; tetrahydrofolate biosynthesis; 5,6,7,8-tetrahydrofolate from 7,8-dihydrofolate: step 1/1.</text>
</comment>
<dbReference type="GO" id="GO:0005829">
    <property type="term" value="C:cytosol"/>
    <property type="evidence" value="ECO:0007669"/>
    <property type="project" value="TreeGrafter"/>
</dbReference>
<evidence type="ECO:0000256" key="5">
    <source>
        <dbReference type="ARBA" id="ARBA00022857"/>
    </source>
</evidence>
<dbReference type="RefSeq" id="WP_425284078.1">
    <property type="nucleotide sequence ID" value="NZ_FPCH01000003.1"/>
</dbReference>
<evidence type="ECO:0000256" key="6">
    <source>
        <dbReference type="ARBA" id="ARBA00023002"/>
    </source>
</evidence>
<dbReference type="CDD" id="cd00209">
    <property type="entry name" value="DHFR"/>
    <property type="match status" value="1"/>
</dbReference>
<evidence type="ECO:0000313" key="12">
    <source>
        <dbReference type="Proteomes" id="UP000199423"/>
    </source>
</evidence>
<evidence type="ECO:0000256" key="1">
    <source>
        <dbReference type="ARBA" id="ARBA00004903"/>
    </source>
</evidence>
<keyword evidence="5 8" id="KW-0521">NADP</keyword>
<dbReference type="Proteomes" id="UP000199423">
    <property type="component" value="Unassembled WGS sequence"/>
</dbReference>
<name>A0A1I7NPU1_9HYPH</name>
<protein>
    <recommendedName>
        <fullName evidence="3 8">Dihydrofolate reductase</fullName>
        <ecNumber evidence="3 8">1.5.1.3</ecNumber>
    </recommendedName>
</protein>
<dbReference type="InterPro" id="IPR024072">
    <property type="entry name" value="DHFR-like_dom_sf"/>
</dbReference>
<dbReference type="EMBL" id="FPCH01000003">
    <property type="protein sequence ID" value="SFV36675.1"/>
    <property type="molecule type" value="Genomic_DNA"/>
</dbReference>
<evidence type="ECO:0000256" key="7">
    <source>
        <dbReference type="ARBA" id="ARBA00025067"/>
    </source>
</evidence>
<evidence type="ECO:0000256" key="2">
    <source>
        <dbReference type="ARBA" id="ARBA00009539"/>
    </source>
</evidence>
<evidence type="ECO:0000313" key="11">
    <source>
        <dbReference type="EMBL" id="SFV36675.1"/>
    </source>
</evidence>
<gene>
    <name evidence="11" type="ORF">SAMN04488557_2657</name>
</gene>
<dbReference type="GO" id="GO:0046452">
    <property type="term" value="P:dihydrofolate metabolic process"/>
    <property type="evidence" value="ECO:0007669"/>
    <property type="project" value="TreeGrafter"/>
</dbReference>
<dbReference type="GO" id="GO:0006730">
    <property type="term" value="P:one-carbon metabolic process"/>
    <property type="evidence" value="ECO:0007669"/>
    <property type="project" value="UniProtKB-KW"/>
</dbReference>
<keyword evidence="12" id="KW-1185">Reference proteome</keyword>
<dbReference type="InterPro" id="IPR017925">
    <property type="entry name" value="DHFR_CS"/>
</dbReference>
<dbReference type="PROSITE" id="PS00075">
    <property type="entry name" value="DHFR_1"/>
    <property type="match status" value="1"/>
</dbReference>
<proteinExistence type="inferred from homology"/>
<dbReference type="Gene3D" id="3.40.430.10">
    <property type="entry name" value="Dihydrofolate Reductase, subunit A"/>
    <property type="match status" value="1"/>
</dbReference>
<dbReference type="STRING" id="51670.SAMN04488557_2657"/>
<evidence type="ECO:0000256" key="3">
    <source>
        <dbReference type="ARBA" id="ARBA00012856"/>
    </source>
</evidence>
<dbReference type="GO" id="GO:0046654">
    <property type="term" value="P:tetrahydrofolate biosynthetic process"/>
    <property type="evidence" value="ECO:0007669"/>
    <property type="project" value="UniProtKB-UniPathway"/>
</dbReference>
<dbReference type="GO" id="GO:0046655">
    <property type="term" value="P:folic acid metabolic process"/>
    <property type="evidence" value="ECO:0007669"/>
    <property type="project" value="TreeGrafter"/>
</dbReference>
<dbReference type="EC" id="1.5.1.3" evidence="3 8"/>
<dbReference type="InterPro" id="IPR001796">
    <property type="entry name" value="DHFR_dom"/>
</dbReference>
<dbReference type="GO" id="GO:0004146">
    <property type="term" value="F:dihydrofolate reductase activity"/>
    <property type="evidence" value="ECO:0007669"/>
    <property type="project" value="UniProtKB-EC"/>
</dbReference>
<dbReference type="PANTHER" id="PTHR48069">
    <property type="entry name" value="DIHYDROFOLATE REDUCTASE"/>
    <property type="match status" value="1"/>
</dbReference>
<comment type="catalytic activity">
    <reaction evidence="8">
        <text>(6S)-5,6,7,8-tetrahydrofolate + NADP(+) = 7,8-dihydrofolate + NADPH + H(+)</text>
        <dbReference type="Rhea" id="RHEA:15009"/>
        <dbReference type="ChEBI" id="CHEBI:15378"/>
        <dbReference type="ChEBI" id="CHEBI:57451"/>
        <dbReference type="ChEBI" id="CHEBI:57453"/>
        <dbReference type="ChEBI" id="CHEBI:57783"/>
        <dbReference type="ChEBI" id="CHEBI:58349"/>
        <dbReference type="EC" id="1.5.1.3"/>
    </reaction>
</comment>
<sequence length="171" mass="18579">MKVSLIVAVSENGVIGRDGGLPWRLSSDLKTFRRLTMDKPIIMGRKTFQSIGKPLDGRDNIVVTRDPSFEVAGVSTCETVSEALTLGRVLATTRGAEEIMVIGGAAIYDAAFPVADRIYLTRVHAVVDGDRHFAPLDAAQWQKVSEEALPNGPRDDHASTLIVYDRLKTSA</sequence>
<dbReference type="FunFam" id="3.40.430.10:FF:000001">
    <property type="entry name" value="Dihydrofolate reductase"/>
    <property type="match status" value="1"/>
</dbReference>
<accession>A0A1I7NPU1</accession>
<reference evidence="12" key="1">
    <citation type="submission" date="2016-10" db="EMBL/GenBank/DDBJ databases">
        <authorList>
            <person name="Varghese N."/>
            <person name="Submissions S."/>
        </authorList>
    </citation>
    <scope>NUCLEOTIDE SEQUENCE [LARGE SCALE GENOMIC DNA]</scope>
    <source>
        <strain evidence="12">DSM 1565</strain>
    </source>
</reference>
<dbReference type="AlphaFoldDB" id="A0A1I7NPU1"/>